<name>E6QM20_9ZZZZ</name>
<accession>E6QM20</accession>
<reference evidence="2" key="1">
    <citation type="submission" date="2009-10" db="EMBL/GenBank/DDBJ databases">
        <title>Diversity of trophic interactions inside an arsenic-rich microbial ecosystem.</title>
        <authorList>
            <person name="Bertin P.N."/>
            <person name="Heinrich-Salmeron A."/>
            <person name="Pelletier E."/>
            <person name="Goulhen-Chollet F."/>
            <person name="Arsene-Ploetze F."/>
            <person name="Gallien S."/>
            <person name="Calteau A."/>
            <person name="Vallenet D."/>
            <person name="Casiot C."/>
            <person name="Chane-Woon-Ming B."/>
            <person name="Giloteaux L."/>
            <person name="Barakat M."/>
            <person name="Bonnefoy V."/>
            <person name="Bruneel O."/>
            <person name="Chandler M."/>
            <person name="Cleiss J."/>
            <person name="Duran R."/>
            <person name="Elbaz-Poulichet F."/>
            <person name="Fonknechten N."/>
            <person name="Lauga B."/>
            <person name="Mornico D."/>
            <person name="Ortet P."/>
            <person name="Schaeffer C."/>
            <person name="Siguier P."/>
            <person name="Alexander Thil Smith A."/>
            <person name="Van Dorsselaer A."/>
            <person name="Weissenbach J."/>
            <person name="Medigue C."/>
            <person name="Le Paslier D."/>
        </authorList>
    </citation>
    <scope>NUCLEOTIDE SEQUENCE</scope>
</reference>
<dbReference type="AlphaFoldDB" id="E6QM20"/>
<dbReference type="InterPro" id="IPR001444">
    <property type="entry name" value="Flag_bb_rod_N"/>
</dbReference>
<comment type="caution">
    <text evidence="2">The sequence shown here is derived from an EMBL/GenBank/DDBJ whole genome shotgun (WGS) entry which is preliminary data.</text>
</comment>
<dbReference type="PROSITE" id="PS00588">
    <property type="entry name" value="FLAGELLA_BB_ROD"/>
    <property type="match status" value="1"/>
</dbReference>
<feature type="domain" description="Flagellar basal body rod protein N-terminal" evidence="1">
    <location>
        <begin position="11"/>
        <end position="35"/>
    </location>
</feature>
<dbReference type="Pfam" id="PF00460">
    <property type="entry name" value="Flg_bb_rod"/>
    <property type="match status" value="1"/>
</dbReference>
<keyword evidence="2" id="KW-0969">Cilium</keyword>
<keyword evidence="2" id="KW-0282">Flagellum</keyword>
<gene>
    <name evidence="2" type="ORF">CARN6_1743</name>
</gene>
<dbReference type="InterPro" id="IPR019776">
    <property type="entry name" value="Flagellar_basal_body_rod_CS"/>
</dbReference>
<protein>
    <submittedName>
        <fullName evidence="2">Putative Flagellar basal-body rod protein FlgB</fullName>
    </submittedName>
</protein>
<evidence type="ECO:0000313" key="2">
    <source>
        <dbReference type="EMBL" id="CBI08291.1"/>
    </source>
</evidence>
<organism evidence="2">
    <name type="scientific">mine drainage metagenome</name>
    <dbReference type="NCBI Taxonomy" id="410659"/>
    <lineage>
        <taxon>unclassified sequences</taxon>
        <taxon>metagenomes</taxon>
        <taxon>ecological metagenomes</taxon>
    </lineage>
</organism>
<keyword evidence="2" id="KW-0966">Cell projection</keyword>
<sequence>MLEGITYFGKALALRNAQLDVLTSNLANASTPGYKAKNLNFREAFAHALHESGNQLGNLSHYTQYERGNPVGLDGNSVSPQQTMMQITRTALNSEADESFASGAAQSMIDAINTSTVY</sequence>
<proteinExistence type="predicted"/>
<evidence type="ECO:0000259" key="1">
    <source>
        <dbReference type="Pfam" id="PF00460"/>
    </source>
</evidence>
<dbReference type="EMBL" id="CABQ01000201">
    <property type="protein sequence ID" value="CBI08291.1"/>
    <property type="molecule type" value="Genomic_DNA"/>
</dbReference>